<evidence type="ECO:0000256" key="3">
    <source>
        <dbReference type="ARBA" id="ARBA00009677"/>
    </source>
</evidence>
<dbReference type="GO" id="GO:0044780">
    <property type="term" value="P:bacterial-type flagellum assembly"/>
    <property type="evidence" value="ECO:0007669"/>
    <property type="project" value="InterPro"/>
</dbReference>
<dbReference type="PANTHER" id="PTHR30033">
    <property type="entry name" value="FLAGELLAR HOOK-ASSOCIATED PROTEIN 1"/>
    <property type="match status" value="1"/>
</dbReference>
<feature type="domain" description="Flagellar hook-associated protein FlgK helical" evidence="9">
    <location>
        <begin position="99"/>
        <end position="341"/>
    </location>
</feature>
<keyword evidence="6" id="KW-0975">Bacterial flagellum</keyword>
<keyword evidence="10" id="KW-0282">Flagellum</keyword>
<feature type="domain" description="Flagellar basal-body/hook protein C-terminal" evidence="8">
    <location>
        <begin position="563"/>
        <end position="604"/>
    </location>
</feature>
<evidence type="ECO:0000256" key="6">
    <source>
        <dbReference type="ARBA" id="ARBA00023143"/>
    </source>
</evidence>
<keyword evidence="11" id="KW-1185">Reference proteome</keyword>
<dbReference type="GO" id="GO:0005576">
    <property type="term" value="C:extracellular region"/>
    <property type="evidence" value="ECO:0007669"/>
    <property type="project" value="UniProtKB-SubCell"/>
</dbReference>
<evidence type="ECO:0000313" key="10">
    <source>
        <dbReference type="EMBL" id="RDU74677.1"/>
    </source>
</evidence>
<sequence length="607" mass="68640">MGGILTSLNTSYTGLQANQLMVDVTGNNISNASDEFYSRQRVISSPEKPIIRGNNVSYGRGVDVQSIQRIHNEFVFERYARAAQDFNFADTEFNFLRETSSMFPDIDGVGIYNDMKEYFNAWKDIAKNPKDPAQKQVLAERAKILTNNLHDTRQKLTTLQSKASEDLEVRIKEVNEIGAQIAQINREIKEMEDKNIQKRANTLRDRRDQLEFNLRELIGANVFKNNLISQERVNADSVDFDDGYVLNIGKGLNIVDGGDFHPLVLEKDNNANHLNRVYIQGYDFKKTEITDKLTMGKVGALIELYNDGHNGTKVGKLQSYINALDSFAKGFIEASNSIYAQSASNSIQSEKLELMANEALKDTKYNIKNGNFDLIVYNTDGKEMVKKTIIVNDTTTMRDIVKQINANTDDNQDNNLQNDFDDYFKAFFDDSTKQFVIQPKKPSEGFFISLKDNGTNFTGALGINPLFIGNDARTIELDYQYQKNSTSIRSWMAPVAGNFDVANMMQQMQYENIEFYDKKSDIKKMKLSEFYQLTAGNIATQAQSAQTTLDTKKAVLETTKKEHLAISQVSIDEEMVNLIKFQGGYAANAKVITTIDKMIDTLLGIKQ</sequence>
<name>A0A3D8JB05_9HELI</name>
<evidence type="ECO:0000256" key="4">
    <source>
        <dbReference type="ARBA" id="ARBA00016244"/>
    </source>
</evidence>
<dbReference type="GO" id="GO:0009424">
    <property type="term" value="C:bacterial-type flagellum hook"/>
    <property type="evidence" value="ECO:0007669"/>
    <property type="project" value="InterPro"/>
</dbReference>
<dbReference type="Pfam" id="PF22638">
    <property type="entry name" value="FlgK_D1"/>
    <property type="match status" value="1"/>
</dbReference>
<dbReference type="GO" id="GO:0005198">
    <property type="term" value="F:structural molecule activity"/>
    <property type="evidence" value="ECO:0007669"/>
    <property type="project" value="InterPro"/>
</dbReference>
<dbReference type="InterPro" id="IPR010930">
    <property type="entry name" value="Flg_bb/hook_C_dom"/>
</dbReference>
<evidence type="ECO:0000256" key="1">
    <source>
        <dbReference type="ARBA" id="ARBA00004365"/>
    </source>
</evidence>
<evidence type="ECO:0000256" key="7">
    <source>
        <dbReference type="SAM" id="Coils"/>
    </source>
</evidence>
<proteinExistence type="inferred from homology"/>
<comment type="subcellular location">
    <subcellularLocation>
        <location evidence="1">Bacterial flagellum</location>
    </subcellularLocation>
    <subcellularLocation>
        <location evidence="2">Secreted</location>
    </subcellularLocation>
</comment>
<dbReference type="SUPFAM" id="SSF64518">
    <property type="entry name" value="Phase 1 flagellin"/>
    <property type="match status" value="1"/>
</dbReference>
<dbReference type="NCBIfam" id="TIGR02492">
    <property type="entry name" value="flgK_ends"/>
    <property type="match status" value="1"/>
</dbReference>
<dbReference type="Proteomes" id="UP000256695">
    <property type="component" value="Unassembled WGS sequence"/>
</dbReference>
<evidence type="ECO:0000259" key="9">
    <source>
        <dbReference type="Pfam" id="PF22638"/>
    </source>
</evidence>
<keyword evidence="7" id="KW-0175">Coiled coil</keyword>
<keyword evidence="5" id="KW-0964">Secreted</keyword>
<keyword evidence="10" id="KW-0969">Cilium</keyword>
<dbReference type="AlphaFoldDB" id="A0A3D8JB05"/>
<dbReference type="InterPro" id="IPR053927">
    <property type="entry name" value="FlgK_helical"/>
</dbReference>
<dbReference type="OrthoDB" id="9802553at2"/>
<evidence type="ECO:0000313" key="11">
    <source>
        <dbReference type="Proteomes" id="UP000256695"/>
    </source>
</evidence>
<accession>A0A3D8JB05</accession>
<dbReference type="PRINTS" id="PR01005">
    <property type="entry name" value="FLGHOOKAP1"/>
</dbReference>
<dbReference type="PANTHER" id="PTHR30033:SF1">
    <property type="entry name" value="FLAGELLAR HOOK-ASSOCIATED PROTEIN 1"/>
    <property type="match status" value="1"/>
</dbReference>
<gene>
    <name evidence="10" type="ORF">CQA57_01090</name>
</gene>
<comment type="similarity">
    <text evidence="3">Belongs to the flagella basal body rod proteins family.</text>
</comment>
<evidence type="ECO:0000256" key="5">
    <source>
        <dbReference type="ARBA" id="ARBA00022525"/>
    </source>
</evidence>
<dbReference type="InterPro" id="IPR002371">
    <property type="entry name" value="FlgK"/>
</dbReference>
<dbReference type="EMBL" id="NXLX01000001">
    <property type="protein sequence ID" value="RDU74677.1"/>
    <property type="molecule type" value="Genomic_DNA"/>
</dbReference>
<reference evidence="10 11" key="1">
    <citation type="submission" date="2018-04" db="EMBL/GenBank/DDBJ databases">
        <title>Novel Campyloabacter and Helicobacter Species and Strains.</title>
        <authorList>
            <person name="Mannion A.J."/>
            <person name="Shen Z."/>
            <person name="Fox J.G."/>
        </authorList>
    </citation>
    <scope>NUCLEOTIDE SEQUENCE [LARGE SCALE GENOMIC DNA]</scope>
    <source>
        <strain evidence="10 11">MIT 04-9362</strain>
    </source>
</reference>
<evidence type="ECO:0000259" key="8">
    <source>
        <dbReference type="Pfam" id="PF06429"/>
    </source>
</evidence>
<comment type="caution">
    <text evidence="10">The sequence shown here is derived from an EMBL/GenBank/DDBJ whole genome shotgun (WGS) entry which is preliminary data.</text>
</comment>
<evidence type="ECO:0000256" key="2">
    <source>
        <dbReference type="ARBA" id="ARBA00004613"/>
    </source>
</evidence>
<dbReference type="Pfam" id="PF06429">
    <property type="entry name" value="Flg_bbr_C"/>
    <property type="match status" value="1"/>
</dbReference>
<dbReference type="RefSeq" id="WP_115578385.1">
    <property type="nucleotide sequence ID" value="NZ_NXLX01000001.1"/>
</dbReference>
<protein>
    <recommendedName>
        <fullName evidence="4">Flagellar hook-associated protein 1</fullName>
    </recommendedName>
</protein>
<feature type="coiled-coil region" evidence="7">
    <location>
        <begin position="142"/>
        <end position="220"/>
    </location>
</feature>
<keyword evidence="10" id="KW-0966">Cell projection</keyword>
<organism evidence="10 11">
    <name type="scientific">Helicobacter anseris</name>
    <dbReference type="NCBI Taxonomy" id="375926"/>
    <lineage>
        <taxon>Bacteria</taxon>
        <taxon>Pseudomonadati</taxon>
        <taxon>Campylobacterota</taxon>
        <taxon>Epsilonproteobacteria</taxon>
        <taxon>Campylobacterales</taxon>
        <taxon>Helicobacteraceae</taxon>
        <taxon>Helicobacter</taxon>
    </lineage>
</organism>